<dbReference type="Gene3D" id="1.10.30.50">
    <property type="match status" value="1"/>
</dbReference>
<keyword evidence="4" id="KW-1185">Reference proteome</keyword>
<sequence>MDALLDHLEESIEHARGHVADALGEGRIIDATDAQVTRALTLAAELQRLTDAVLVAATGEVSRRSNQTDREMRLTSRMGCHYVSELVQRLTLCSASTAARLQRAAKPTMARVSLAGTALPGTLPALHTAMLEGVVGIDGALAVAGPLGQVTQRVPHESVLAADDVLASVARGEGPDGAPAPPADLLKIQAQTWAIYLDQDGAEPREEKALRVRGVTLGRERDGVVPISGNLMVDVAKQFEAICDAVTSPRVGHERGVTFRPRDEVSDETDADGSEFRADTRTPAQKRHDALATALSVAASSALLPTIGGAAPTLVVTVRQEDLTEGRGWAHIGTEPVSLQAAMHAGCADVIQRVATDPGGRIVRLGTEERVFNRRQRRAIAVRDGGCVIPGCGVPAAWCEIHHVIEHAHGGPTHTDNGVLLCWYHHRHLANHGWQIRMRNGIPEVKPPPWAERVPRFRPTTTSPTRLLAALPRRT</sequence>
<dbReference type="Pfam" id="PF02720">
    <property type="entry name" value="DUF222"/>
    <property type="match status" value="1"/>
</dbReference>
<dbReference type="InterPro" id="IPR003870">
    <property type="entry name" value="DUF222"/>
</dbReference>
<organism evidence="3 4">
    <name type="scientific">Microbacterium koreense</name>
    <dbReference type="NCBI Taxonomy" id="323761"/>
    <lineage>
        <taxon>Bacteria</taxon>
        <taxon>Bacillati</taxon>
        <taxon>Actinomycetota</taxon>
        <taxon>Actinomycetes</taxon>
        <taxon>Micrococcales</taxon>
        <taxon>Microbacteriaceae</taxon>
        <taxon>Microbacterium</taxon>
    </lineage>
</organism>
<evidence type="ECO:0000313" key="4">
    <source>
        <dbReference type="Proteomes" id="UP001597042"/>
    </source>
</evidence>
<gene>
    <name evidence="3" type="ORF">ACFQZV_06855</name>
</gene>
<evidence type="ECO:0000256" key="1">
    <source>
        <dbReference type="SAM" id="MobiDB-lite"/>
    </source>
</evidence>
<accession>A0ABW2ZRE2</accession>
<dbReference type="InterPro" id="IPR003615">
    <property type="entry name" value="HNH_nuc"/>
</dbReference>
<reference evidence="4" key="1">
    <citation type="journal article" date="2019" name="Int. J. Syst. Evol. Microbiol.">
        <title>The Global Catalogue of Microorganisms (GCM) 10K type strain sequencing project: providing services to taxonomists for standard genome sequencing and annotation.</title>
        <authorList>
            <consortium name="The Broad Institute Genomics Platform"/>
            <consortium name="The Broad Institute Genome Sequencing Center for Infectious Disease"/>
            <person name="Wu L."/>
            <person name="Ma J."/>
        </authorList>
    </citation>
    <scope>NUCLEOTIDE SEQUENCE [LARGE SCALE GENOMIC DNA]</scope>
    <source>
        <strain evidence="4">CCUG 50754</strain>
    </source>
</reference>
<feature type="domain" description="HNH nuclease" evidence="2">
    <location>
        <begin position="375"/>
        <end position="427"/>
    </location>
</feature>
<proteinExistence type="predicted"/>
<feature type="compositionally biased region" description="Basic and acidic residues" evidence="1">
    <location>
        <begin position="274"/>
        <end position="284"/>
    </location>
</feature>
<dbReference type="RefSeq" id="WP_378750377.1">
    <property type="nucleotide sequence ID" value="NZ_JBHSSV010000002.1"/>
</dbReference>
<comment type="caution">
    <text evidence="3">The sequence shown here is derived from an EMBL/GenBank/DDBJ whole genome shotgun (WGS) entry which is preliminary data.</text>
</comment>
<dbReference type="EMBL" id="JBHTIM010000001">
    <property type="protein sequence ID" value="MFD0781018.1"/>
    <property type="molecule type" value="Genomic_DNA"/>
</dbReference>
<protein>
    <submittedName>
        <fullName evidence="3">DUF222 domain-containing protein</fullName>
    </submittedName>
</protein>
<name>A0ABW2ZRE2_9MICO</name>
<evidence type="ECO:0000259" key="2">
    <source>
        <dbReference type="SMART" id="SM00507"/>
    </source>
</evidence>
<dbReference type="SMART" id="SM00507">
    <property type="entry name" value="HNHc"/>
    <property type="match status" value="1"/>
</dbReference>
<dbReference type="Proteomes" id="UP001597042">
    <property type="component" value="Unassembled WGS sequence"/>
</dbReference>
<dbReference type="CDD" id="cd00085">
    <property type="entry name" value="HNHc"/>
    <property type="match status" value="1"/>
</dbReference>
<evidence type="ECO:0000313" key="3">
    <source>
        <dbReference type="EMBL" id="MFD0781018.1"/>
    </source>
</evidence>
<feature type="region of interest" description="Disordered" evidence="1">
    <location>
        <begin position="261"/>
        <end position="284"/>
    </location>
</feature>